<sequence>MKFNVASESEVLSAENSDVYFQRSLSFLKNKKFNDDVIAEVTVSSFENPWINFTGLDDVLSLLEGRVTDLYAIPEGTVIPYRDIRGIPVPFISIRGNYRNFGMHETSLLGFICQSSGISSSSSMVKLAAGDKPVFSFGIRRMNPFIAPMIDRAAYIGGAEGVSGIKSGKMLGLDPVGTMPHAISLLLGDEEAWKAVAAGTKKGPVTVLIDTFEDEKFGALKAADLIPKLDFVRLDTPASRRGNFANIVREVRWELDLRGHEKVKIMVSGGLKEADILELSNAGADAFGVGTSIASGKTVDFAMDIVDVHNQPKTKKGKLSGAKHVHRCPDCGMVEVLPLARSRETCKCGGHFEDVLVPYIKNGKVIRREKPSEARARTINLLKRFYLRQEV</sequence>
<comment type="caution">
    <text evidence="4">The sequence shown here is derived from an EMBL/GenBank/DDBJ whole genome shotgun (WGS) entry which is preliminary data.</text>
</comment>
<dbReference type="Pfam" id="PF02749">
    <property type="entry name" value="QRPTase_N"/>
    <property type="match status" value="1"/>
</dbReference>
<gene>
    <name evidence="4" type="ORF">B1B_18684</name>
</gene>
<reference evidence="4" key="1">
    <citation type="submission" date="2013-08" db="EMBL/GenBank/DDBJ databases">
        <authorList>
            <person name="Mendez C."/>
            <person name="Richter M."/>
            <person name="Ferrer M."/>
            <person name="Sanchez J."/>
        </authorList>
    </citation>
    <scope>NUCLEOTIDE SEQUENCE</scope>
</reference>
<evidence type="ECO:0000313" key="4">
    <source>
        <dbReference type="EMBL" id="EQD29615.1"/>
    </source>
</evidence>
<dbReference type="InterPro" id="IPR037128">
    <property type="entry name" value="Quinolinate_PRibosylTase_N_sf"/>
</dbReference>
<evidence type="ECO:0000259" key="2">
    <source>
        <dbReference type="Pfam" id="PF01729"/>
    </source>
</evidence>
<accession>T0ZIF5</accession>
<dbReference type="SUPFAM" id="SSF51690">
    <property type="entry name" value="Nicotinate/Quinolinate PRTase C-terminal domain-like"/>
    <property type="match status" value="1"/>
</dbReference>
<dbReference type="Gene3D" id="3.20.20.70">
    <property type="entry name" value="Aldolase class I"/>
    <property type="match status" value="1"/>
</dbReference>
<dbReference type="InterPro" id="IPR036068">
    <property type="entry name" value="Nicotinate_pribotase-like_C"/>
</dbReference>
<dbReference type="GO" id="GO:0004514">
    <property type="term" value="F:nicotinate-nucleotide diphosphorylase (carboxylating) activity"/>
    <property type="evidence" value="ECO:0007669"/>
    <property type="project" value="InterPro"/>
</dbReference>
<name>T0ZIF5_9ZZZZ</name>
<dbReference type="NCBIfam" id="NF006415">
    <property type="entry name" value="PRK08662.1"/>
    <property type="match status" value="1"/>
</dbReference>
<dbReference type="GO" id="GO:0009435">
    <property type="term" value="P:NAD+ biosynthetic process"/>
    <property type="evidence" value="ECO:0007669"/>
    <property type="project" value="InterPro"/>
</dbReference>
<organism evidence="4">
    <name type="scientific">mine drainage metagenome</name>
    <dbReference type="NCBI Taxonomy" id="410659"/>
    <lineage>
        <taxon>unclassified sequences</taxon>
        <taxon>metagenomes</taxon>
        <taxon>ecological metagenomes</taxon>
    </lineage>
</organism>
<dbReference type="InterPro" id="IPR002638">
    <property type="entry name" value="Quinolinate_PRibosylTrfase_C"/>
</dbReference>
<dbReference type="Pfam" id="PF01729">
    <property type="entry name" value="QRPTase_C"/>
    <property type="match status" value="1"/>
</dbReference>
<dbReference type="InterPro" id="IPR022412">
    <property type="entry name" value="Quinolinate_PRibosylTrfase_N"/>
</dbReference>
<evidence type="ECO:0000256" key="1">
    <source>
        <dbReference type="ARBA" id="ARBA00022679"/>
    </source>
</evidence>
<dbReference type="Gene3D" id="3.90.1170.20">
    <property type="entry name" value="Quinolinate phosphoribosyl transferase, N-terminal domain"/>
    <property type="match status" value="1"/>
</dbReference>
<keyword evidence="1 4" id="KW-0808">Transferase</keyword>
<dbReference type="PANTHER" id="PTHR43202:SF1">
    <property type="entry name" value="NICOTINATE PHOSPHORIBOSYLTRANSFERASE"/>
    <property type="match status" value="1"/>
</dbReference>
<feature type="domain" description="Quinolinate phosphoribosyl transferase N-terminal" evidence="3">
    <location>
        <begin position="18"/>
        <end position="116"/>
    </location>
</feature>
<dbReference type="InterPro" id="IPR013785">
    <property type="entry name" value="Aldolase_TIM"/>
</dbReference>
<dbReference type="AlphaFoldDB" id="T0ZIF5"/>
<reference evidence="4" key="2">
    <citation type="journal article" date="2014" name="ISME J.">
        <title>Microbial stratification in low pH oxic and suboxic macroscopic growths along an acid mine drainage.</title>
        <authorList>
            <person name="Mendez-Garcia C."/>
            <person name="Mesa V."/>
            <person name="Sprenger R.R."/>
            <person name="Richter M."/>
            <person name="Diez M.S."/>
            <person name="Solano J."/>
            <person name="Bargiela R."/>
            <person name="Golyshina O.V."/>
            <person name="Manteca A."/>
            <person name="Ramos J.L."/>
            <person name="Gallego J.R."/>
            <person name="Llorente I."/>
            <person name="Martins Dos Santos V.A."/>
            <person name="Jensen O.N."/>
            <person name="Pelaez A.I."/>
            <person name="Sanchez J."/>
            <person name="Ferrer M."/>
        </authorList>
    </citation>
    <scope>NUCLEOTIDE SEQUENCE</scope>
</reference>
<dbReference type="PANTHER" id="PTHR43202">
    <property type="entry name" value="NICOTINATE-NUCLEOTIDE PYROPHOSPHORYLASE"/>
    <property type="match status" value="1"/>
</dbReference>
<dbReference type="EMBL" id="AUZY01012518">
    <property type="protein sequence ID" value="EQD29615.1"/>
    <property type="molecule type" value="Genomic_DNA"/>
</dbReference>
<dbReference type="SUPFAM" id="SSF54675">
    <property type="entry name" value="Nicotinate/Quinolinate PRTase N-terminal domain-like"/>
    <property type="match status" value="1"/>
</dbReference>
<protein>
    <submittedName>
        <fullName evidence="4">Nicotinate phosphoribosyltransferase</fullName>
    </submittedName>
</protein>
<feature type="domain" description="Quinolinate phosphoribosyl transferase C-terminal" evidence="2">
    <location>
        <begin position="122"/>
        <end position="304"/>
    </location>
</feature>
<dbReference type="InterPro" id="IPR053190">
    <property type="entry name" value="NAPRTase-like"/>
</dbReference>
<keyword evidence="4" id="KW-0328">Glycosyltransferase</keyword>
<proteinExistence type="predicted"/>
<evidence type="ECO:0000259" key="3">
    <source>
        <dbReference type="Pfam" id="PF02749"/>
    </source>
</evidence>